<dbReference type="Proteomes" id="UP000736787">
    <property type="component" value="Unassembled WGS sequence"/>
</dbReference>
<gene>
    <name evidence="2" type="ORF">PC117_g15247</name>
</gene>
<proteinExistence type="predicted"/>
<evidence type="ECO:0000313" key="2">
    <source>
        <dbReference type="EMBL" id="KAG2925028.1"/>
    </source>
</evidence>
<name>A0A8T1CNH4_9STRA</name>
<protein>
    <submittedName>
        <fullName evidence="2">Uncharacterized protein</fullName>
    </submittedName>
</protein>
<reference evidence="2" key="1">
    <citation type="submission" date="2018-10" db="EMBL/GenBank/DDBJ databases">
        <title>Effector identification in a new, highly contiguous assembly of the strawberry crown rot pathogen Phytophthora cactorum.</title>
        <authorList>
            <person name="Armitage A.D."/>
            <person name="Nellist C.F."/>
            <person name="Bates H."/>
            <person name="Vickerstaff R.J."/>
            <person name="Harrison R.J."/>
        </authorList>
    </citation>
    <scope>NUCLEOTIDE SEQUENCE</scope>
    <source>
        <strain evidence="2">4040</strain>
    </source>
</reference>
<feature type="compositionally biased region" description="Basic and acidic residues" evidence="1">
    <location>
        <begin position="84"/>
        <end position="94"/>
    </location>
</feature>
<evidence type="ECO:0000256" key="1">
    <source>
        <dbReference type="SAM" id="MobiDB-lite"/>
    </source>
</evidence>
<accession>A0A8T1CNH4</accession>
<feature type="region of interest" description="Disordered" evidence="1">
    <location>
        <begin position="84"/>
        <end position="103"/>
    </location>
</feature>
<sequence>MEAADVVSRLRLLQSEEHENLERSAATFGDCADYVEEEVLETESPVMNSFILQGGNRRLEKDVNEAKMRTGCDATSVFQRQRRDRYQHVAERRRSVPHRIGAM</sequence>
<dbReference type="VEuPathDB" id="FungiDB:PC110_g13091"/>
<organism evidence="2 3">
    <name type="scientific">Phytophthora cactorum</name>
    <dbReference type="NCBI Taxonomy" id="29920"/>
    <lineage>
        <taxon>Eukaryota</taxon>
        <taxon>Sar</taxon>
        <taxon>Stramenopiles</taxon>
        <taxon>Oomycota</taxon>
        <taxon>Peronosporomycetes</taxon>
        <taxon>Peronosporales</taxon>
        <taxon>Peronosporaceae</taxon>
        <taxon>Phytophthora</taxon>
    </lineage>
</organism>
<dbReference type="EMBL" id="RCMK01000501">
    <property type="protein sequence ID" value="KAG2925028.1"/>
    <property type="molecule type" value="Genomic_DNA"/>
</dbReference>
<comment type="caution">
    <text evidence="2">The sequence shown here is derived from an EMBL/GenBank/DDBJ whole genome shotgun (WGS) entry which is preliminary data.</text>
</comment>
<dbReference type="AlphaFoldDB" id="A0A8T1CNH4"/>
<evidence type="ECO:0000313" key="3">
    <source>
        <dbReference type="Proteomes" id="UP000736787"/>
    </source>
</evidence>